<evidence type="ECO:0000256" key="3">
    <source>
        <dbReference type="ARBA" id="ARBA00022827"/>
    </source>
</evidence>
<dbReference type="GO" id="GO:0050660">
    <property type="term" value="F:flavin adenine dinucleotide binding"/>
    <property type="evidence" value="ECO:0007669"/>
    <property type="project" value="InterPro"/>
</dbReference>
<dbReference type="Gene3D" id="3.50.50.60">
    <property type="entry name" value="FAD/NAD(P)-binding domain"/>
    <property type="match status" value="2"/>
</dbReference>
<accession>A0AAJ0FTN5</accession>
<reference evidence="5" key="1">
    <citation type="submission" date="2023-06" db="EMBL/GenBank/DDBJ databases">
        <title>Conoideocrella luteorostrata (Hypocreales: Clavicipitaceae), a potential biocontrol fungus for elongate hemlock scale in United States Christmas tree production areas.</title>
        <authorList>
            <person name="Barrett H."/>
            <person name="Lovett B."/>
            <person name="Macias A.M."/>
            <person name="Stajich J.E."/>
            <person name="Kasson M.T."/>
        </authorList>
    </citation>
    <scope>NUCLEOTIDE SEQUENCE</scope>
    <source>
        <strain evidence="5">ARSEF 14590</strain>
    </source>
</reference>
<keyword evidence="6" id="KW-1185">Reference proteome</keyword>
<dbReference type="InterPro" id="IPR020946">
    <property type="entry name" value="Flavin_mOase-like"/>
</dbReference>
<evidence type="ECO:0000256" key="2">
    <source>
        <dbReference type="ARBA" id="ARBA00022630"/>
    </source>
</evidence>
<dbReference type="SUPFAM" id="SSF51905">
    <property type="entry name" value="FAD/NAD(P)-binding domain"/>
    <property type="match status" value="2"/>
</dbReference>
<dbReference type="Proteomes" id="UP001251528">
    <property type="component" value="Unassembled WGS sequence"/>
</dbReference>
<evidence type="ECO:0000313" key="6">
    <source>
        <dbReference type="Proteomes" id="UP001251528"/>
    </source>
</evidence>
<proteinExistence type="inferred from homology"/>
<dbReference type="InterPro" id="IPR036188">
    <property type="entry name" value="FAD/NAD-bd_sf"/>
</dbReference>
<protein>
    <recommendedName>
        <fullName evidence="7">L-ornithine N(5)-oxygenase</fullName>
    </recommendedName>
</protein>
<dbReference type="GO" id="GO:0004499">
    <property type="term" value="F:N,N-dimethylaniline monooxygenase activity"/>
    <property type="evidence" value="ECO:0007669"/>
    <property type="project" value="InterPro"/>
</dbReference>
<dbReference type="PANTHER" id="PTHR42877">
    <property type="entry name" value="L-ORNITHINE N(5)-MONOOXYGENASE-RELATED"/>
    <property type="match status" value="1"/>
</dbReference>
<dbReference type="AlphaFoldDB" id="A0AAJ0FTN5"/>
<dbReference type="EMBL" id="JASWJB010000349">
    <property type="protein sequence ID" value="KAK2591269.1"/>
    <property type="molecule type" value="Genomic_DNA"/>
</dbReference>
<evidence type="ECO:0000256" key="1">
    <source>
        <dbReference type="ARBA" id="ARBA00010139"/>
    </source>
</evidence>
<keyword evidence="3" id="KW-0274">FAD</keyword>
<dbReference type="Pfam" id="PF00743">
    <property type="entry name" value="FMO-like"/>
    <property type="match status" value="1"/>
</dbReference>
<comment type="similarity">
    <text evidence="1">Belongs to the FAD-binding monooxygenase family.</text>
</comment>
<keyword evidence="4" id="KW-0560">Oxidoreductase</keyword>
<comment type="caution">
    <text evidence="5">The sequence shown here is derived from an EMBL/GenBank/DDBJ whole genome shotgun (WGS) entry which is preliminary data.</text>
</comment>
<gene>
    <name evidence="5" type="ORF">QQS21_011050</name>
</gene>
<organism evidence="5 6">
    <name type="scientific">Conoideocrella luteorostrata</name>
    <dbReference type="NCBI Taxonomy" id="1105319"/>
    <lineage>
        <taxon>Eukaryota</taxon>
        <taxon>Fungi</taxon>
        <taxon>Dikarya</taxon>
        <taxon>Ascomycota</taxon>
        <taxon>Pezizomycotina</taxon>
        <taxon>Sordariomycetes</taxon>
        <taxon>Hypocreomycetidae</taxon>
        <taxon>Hypocreales</taxon>
        <taxon>Clavicipitaceae</taxon>
        <taxon>Conoideocrella</taxon>
    </lineage>
</organism>
<keyword evidence="2" id="KW-0285">Flavoprotein</keyword>
<dbReference type="PANTHER" id="PTHR42877:SF4">
    <property type="entry name" value="FAD_NAD(P)-BINDING DOMAIN-CONTAINING PROTEIN-RELATED"/>
    <property type="match status" value="1"/>
</dbReference>
<evidence type="ECO:0008006" key="7">
    <source>
        <dbReference type="Google" id="ProtNLM"/>
    </source>
</evidence>
<evidence type="ECO:0000256" key="4">
    <source>
        <dbReference type="ARBA" id="ARBA00023002"/>
    </source>
</evidence>
<dbReference type="GO" id="GO:0050661">
    <property type="term" value="F:NADP binding"/>
    <property type="evidence" value="ECO:0007669"/>
    <property type="project" value="InterPro"/>
</dbReference>
<name>A0AAJ0FTN5_9HYPO</name>
<dbReference type="InterPro" id="IPR051209">
    <property type="entry name" value="FAD-bind_Monooxygenase_sf"/>
</dbReference>
<sequence>MDAREELDLIIIGAGFSGICALIKTLQKLPDAKVAVFEKADSVGGTWAKNTYPGLSCDIPSQLYSYSFALNPDWQNVYASQPEILAYIKDIVSSLGISERIQLGQECTAVEWVHDESLWRVKLTDRANGRNYLRYARFLMTGVGFCDIPNGTENIRNVEKFKGRIFHSANWDHSFDFDNKDVIVVGNGCSANQFVPHLVNETSVRKVTQVVRSSHWIAPKNDCVISKWHKRLCRNFPAFAQLSRLWIAAKLDLSFNAFKAGIIGDMLRTVIQMRLTSYMRRLSPPGYHDMLLPDYDFGAKRPVMDHGYLSALHDSRLTLIRSCSLTILSPREVECDNGQLLEADAIIMANGFKTQGFLAPIRVTGEEGQELHQVWNQNGNFPSAYMGVCAAGFPNLFFLTGPNTLPSGHSTLVGVECSVEYILRIMSPFLKNSGVFKGRSIQVSAMAQERFNNWIQAKLCGLVYTARVENWYTDKGSGRNTLIWPGSQLAFWWSRCVRKPRWKDFETKF</sequence>
<evidence type="ECO:0000313" key="5">
    <source>
        <dbReference type="EMBL" id="KAK2591269.1"/>
    </source>
</evidence>